<gene>
    <name evidence="6" type="ORF">KOF26_08390</name>
</gene>
<keyword evidence="2" id="KW-0805">Transcription regulation</keyword>
<sequence length="306" mass="34261">MRVDVEWLEDYLLLLEEGGFSRAADRRELSQPAFSRRIQALESWMGTPLLVRGSHKLTLTTAGERFRPLSEALLLRINAARMEVREAAASSKTEVRFASTPALSQAYFSSWIRGLEAGDPLQSMVLSVDTLTACERSLLHGEVHFVLCHHHEDVRTPLDTSEFLTAQMDDDPLVALSAPDATGAPLFKLPGTENRPVRFLNYTRESGLFRIIETVRNNSRLNVNLDQVFASPSSMVLAAMARDGRGVAWIPRLLAQDDIAAGRLVPVGDARSDIATEIRLIRPRHRQSQAAENFWSKVIKYSKMKH</sequence>
<protein>
    <submittedName>
        <fullName evidence="6">LysR family transcriptional regulator</fullName>
    </submittedName>
</protein>
<feature type="domain" description="HTH lysR-type" evidence="5">
    <location>
        <begin position="3"/>
        <end position="60"/>
    </location>
</feature>
<dbReference type="EMBL" id="JAHKRT010000003">
    <property type="protein sequence ID" value="MBU3077880.1"/>
    <property type="molecule type" value="Genomic_DNA"/>
</dbReference>
<organism evidence="6 7">
    <name type="scientific">Sphingomonas quercus</name>
    <dbReference type="NCBI Taxonomy" id="2842451"/>
    <lineage>
        <taxon>Bacteria</taxon>
        <taxon>Pseudomonadati</taxon>
        <taxon>Pseudomonadota</taxon>
        <taxon>Alphaproteobacteria</taxon>
        <taxon>Sphingomonadales</taxon>
        <taxon>Sphingomonadaceae</taxon>
        <taxon>Sphingomonas</taxon>
    </lineage>
</organism>
<reference evidence="6 7" key="1">
    <citation type="submission" date="2021-06" db="EMBL/GenBank/DDBJ databases">
        <title>Sphingomonas sp. XMGL2, whole genome shotgun sequencing project.</title>
        <authorList>
            <person name="Zhao G."/>
            <person name="Shen L."/>
        </authorList>
    </citation>
    <scope>NUCLEOTIDE SEQUENCE [LARGE SCALE GENOMIC DNA]</scope>
    <source>
        <strain evidence="6 7">XMGL2</strain>
    </source>
</reference>
<dbReference type="PROSITE" id="PS50931">
    <property type="entry name" value="HTH_LYSR"/>
    <property type="match status" value="1"/>
</dbReference>
<dbReference type="PANTHER" id="PTHR30126:SF2">
    <property type="entry name" value="HTH-TYPE TRANSCRIPTIONAL REGULATOR YJIE"/>
    <property type="match status" value="1"/>
</dbReference>
<proteinExistence type="inferred from homology"/>
<comment type="similarity">
    <text evidence="1">Belongs to the LysR transcriptional regulatory family.</text>
</comment>
<evidence type="ECO:0000313" key="6">
    <source>
        <dbReference type="EMBL" id="MBU3077880.1"/>
    </source>
</evidence>
<dbReference type="CDD" id="cd05466">
    <property type="entry name" value="PBP2_LTTR_substrate"/>
    <property type="match status" value="1"/>
</dbReference>
<comment type="caution">
    <text evidence="6">The sequence shown here is derived from an EMBL/GenBank/DDBJ whole genome shotgun (WGS) entry which is preliminary data.</text>
</comment>
<accession>A0ABS6BHU7</accession>
<dbReference type="InterPro" id="IPR000847">
    <property type="entry name" value="LysR_HTH_N"/>
</dbReference>
<keyword evidence="3" id="KW-0238">DNA-binding</keyword>
<dbReference type="Pfam" id="PF00126">
    <property type="entry name" value="HTH_1"/>
    <property type="match status" value="1"/>
</dbReference>
<evidence type="ECO:0000256" key="1">
    <source>
        <dbReference type="ARBA" id="ARBA00009437"/>
    </source>
</evidence>
<evidence type="ECO:0000259" key="5">
    <source>
        <dbReference type="PROSITE" id="PS50931"/>
    </source>
</evidence>
<evidence type="ECO:0000313" key="7">
    <source>
        <dbReference type="Proteomes" id="UP000776276"/>
    </source>
</evidence>
<evidence type="ECO:0000256" key="2">
    <source>
        <dbReference type="ARBA" id="ARBA00023015"/>
    </source>
</evidence>
<evidence type="ECO:0000256" key="4">
    <source>
        <dbReference type="ARBA" id="ARBA00023163"/>
    </source>
</evidence>
<name>A0ABS6BHU7_9SPHN</name>
<keyword evidence="4" id="KW-0804">Transcription</keyword>
<keyword evidence="7" id="KW-1185">Reference proteome</keyword>
<evidence type="ECO:0000256" key="3">
    <source>
        <dbReference type="ARBA" id="ARBA00023125"/>
    </source>
</evidence>
<dbReference type="Proteomes" id="UP000776276">
    <property type="component" value="Unassembled WGS sequence"/>
</dbReference>
<dbReference type="InterPro" id="IPR005119">
    <property type="entry name" value="LysR_subst-bd"/>
</dbReference>
<dbReference type="Pfam" id="PF03466">
    <property type="entry name" value="LysR_substrate"/>
    <property type="match status" value="1"/>
</dbReference>
<dbReference type="PANTHER" id="PTHR30126">
    <property type="entry name" value="HTH-TYPE TRANSCRIPTIONAL REGULATOR"/>
    <property type="match status" value="1"/>
</dbReference>
<dbReference type="RefSeq" id="WP_216323037.1">
    <property type="nucleotide sequence ID" value="NZ_JAHKRT010000003.1"/>
</dbReference>